<evidence type="ECO:0000313" key="1">
    <source>
        <dbReference type="EMBL" id="AOS98711.1"/>
    </source>
</evidence>
<accession>A0A1C9WC56</accession>
<gene>
    <name evidence="1" type="ORF">AUP74_03345</name>
</gene>
<sequence>MGDVIPFKRKTAWQKHKGSSLCRDGFHKWQVVTERKFDVKQGKLVTEYRCERCGKTKTKLL</sequence>
<dbReference type="OrthoDB" id="5801496at2"/>
<protein>
    <submittedName>
        <fullName evidence="1">Uncharacterized protein</fullName>
    </submittedName>
</protein>
<dbReference type="PATRIC" id="fig|1769779.3.peg.3333"/>
<organism evidence="1 2">
    <name type="scientific">Microbulbifer aggregans</name>
    <dbReference type="NCBI Taxonomy" id="1769779"/>
    <lineage>
        <taxon>Bacteria</taxon>
        <taxon>Pseudomonadati</taxon>
        <taxon>Pseudomonadota</taxon>
        <taxon>Gammaproteobacteria</taxon>
        <taxon>Cellvibrionales</taxon>
        <taxon>Microbulbiferaceae</taxon>
        <taxon>Microbulbifer</taxon>
    </lineage>
</organism>
<proteinExistence type="predicted"/>
<dbReference type="AlphaFoldDB" id="A0A1C9WC56"/>
<dbReference type="RefSeq" id="WP_069948540.1">
    <property type="nucleotide sequence ID" value="NZ_CP014143.1"/>
</dbReference>
<dbReference type="EMBL" id="CP014143">
    <property type="protein sequence ID" value="AOS98711.1"/>
    <property type="molecule type" value="Genomic_DNA"/>
</dbReference>
<name>A0A1C9WC56_9GAMM</name>
<dbReference type="KEGG" id="micc:AUP74_03345"/>
<dbReference type="Proteomes" id="UP000095672">
    <property type="component" value="Chromosome"/>
</dbReference>
<reference evidence="2" key="1">
    <citation type="submission" date="2016-01" db="EMBL/GenBank/DDBJ databases">
        <title>Complete genome sequence of Microbulbifer sp. CCB-MM1, a halophile isolated from Matang Mangrove Forest, Perak.</title>
        <authorList>
            <person name="Moh T.H."/>
            <person name="Dinesh B."/>
            <person name="Lau N.-S."/>
            <person name="Go F."/>
            <person name="Alexander Chong S.-C."/>
        </authorList>
    </citation>
    <scope>NUCLEOTIDE SEQUENCE [LARGE SCALE GENOMIC DNA]</scope>
    <source>
        <strain evidence="2">CCB-MM1</strain>
    </source>
</reference>
<dbReference type="STRING" id="1769779.AUP74_03345"/>
<keyword evidence="2" id="KW-1185">Reference proteome</keyword>
<evidence type="ECO:0000313" key="2">
    <source>
        <dbReference type="Proteomes" id="UP000095672"/>
    </source>
</evidence>